<comment type="caution">
    <text evidence="3">The sequence shown here is derived from an EMBL/GenBank/DDBJ whole genome shotgun (WGS) entry which is preliminary data.</text>
</comment>
<dbReference type="CDD" id="cd04647">
    <property type="entry name" value="LbH_MAT_like"/>
    <property type="match status" value="1"/>
</dbReference>
<dbReference type="InterPro" id="IPR001451">
    <property type="entry name" value="Hexapep"/>
</dbReference>
<dbReference type="InterPro" id="IPR051159">
    <property type="entry name" value="Hexapeptide_acetyltransf"/>
</dbReference>
<dbReference type="AlphaFoldDB" id="A0A2V1JW29"/>
<protein>
    <submittedName>
        <fullName evidence="3">Acetyltransferase</fullName>
    </submittedName>
</protein>
<keyword evidence="2 3" id="KW-0808">Transferase</keyword>
<comment type="similarity">
    <text evidence="1">Belongs to the transferase hexapeptide repeat family.</text>
</comment>
<evidence type="ECO:0000256" key="1">
    <source>
        <dbReference type="ARBA" id="ARBA00007274"/>
    </source>
</evidence>
<dbReference type="SUPFAM" id="SSF51161">
    <property type="entry name" value="Trimeric LpxA-like enzymes"/>
    <property type="match status" value="1"/>
</dbReference>
<proteinExistence type="inferred from homology"/>
<dbReference type="InterPro" id="IPR011004">
    <property type="entry name" value="Trimer_LpxA-like_sf"/>
</dbReference>
<dbReference type="Pfam" id="PF00132">
    <property type="entry name" value="Hexapep"/>
    <property type="match status" value="1"/>
</dbReference>
<evidence type="ECO:0000313" key="4">
    <source>
        <dbReference type="Proteomes" id="UP000245288"/>
    </source>
</evidence>
<dbReference type="PANTHER" id="PTHR23416">
    <property type="entry name" value="SIALIC ACID SYNTHASE-RELATED"/>
    <property type="match status" value="1"/>
</dbReference>
<accession>A0A2V1JW29</accession>
<gene>
    <name evidence="3" type="ORF">LG34_02890</name>
</gene>
<evidence type="ECO:0000313" key="3">
    <source>
        <dbReference type="EMBL" id="PWE87593.1"/>
    </source>
</evidence>
<sequence length="176" mass="19379">MINGLRSNMSKIRETLSRWEGKYYKQKIQKTAKCCGANLYCGGKSFVTSNTELGMNVNFNGMSIFGNGKIMIGNNFHSGPGCQIISSFHNYDTDDAIPYGNQYIHKDVTIGDNVWLGNNVIILGGVEIGEGAIIQAGSVVCKNIPAYAIAGGHPAVPFKTRDIEHYEKLKKEKKFH</sequence>
<dbReference type="GO" id="GO:0008374">
    <property type="term" value="F:O-acyltransferase activity"/>
    <property type="evidence" value="ECO:0007669"/>
    <property type="project" value="TreeGrafter"/>
</dbReference>
<dbReference type="Gene3D" id="2.160.10.10">
    <property type="entry name" value="Hexapeptide repeat proteins"/>
    <property type="match status" value="1"/>
</dbReference>
<keyword evidence="4" id="KW-1185">Reference proteome</keyword>
<dbReference type="GO" id="GO:0005829">
    <property type="term" value="C:cytosol"/>
    <property type="evidence" value="ECO:0007669"/>
    <property type="project" value="TreeGrafter"/>
</dbReference>
<dbReference type="OrthoDB" id="9801697at2"/>
<organism evidence="3 4">
    <name type="scientific">Eubacterium ramulus</name>
    <dbReference type="NCBI Taxonomy" id="39490"/>
    <lineage>
        <taxon>Bacteria</taxon>
        <taxon>Bacillati</taxon>
        <taxon>Bacillota</taxon>
        <taxon>Clostridia</taxon>
        <taxon>Eubacteriales</taxon>
        <taxon>Eubacteriaceae</taxon>
        <taxon>Eubacterium</taxon>
    </lineage>
</organism>
<dbReference type="Proteomes" id="UP000245288">
    <property type="component" value="Unassembled WGS sequence"/>
</dbReference>
<reference evidence="3 4" key="1">
    <citation type="submission" date="2014-09" db="EMBL/GenBank/DDBJ databases">
        <title>Butyrate-producing bacteria isolated from human gut.</title>
        <authorList>
            <person name="Zhang Q."/>
            <person name="Zhao L."/>
        </authorList>
    </citation>
    <scope>NUCLEOTIDE SEQUENCE [LARGE SCALE GENOMIC DNA]</scope>
    <source>
        <strain evidence="3 4">21</strain>
    </source>
</reference>
<evidence type="ECO:0000256" key="2">
    <source>
        <dbReference type="ARBA" id="ARBA00022679"/>
    </source>
</evidence>
<dbReference type="EMBL" id="JRFU01000028">
    <property type="protein sequence ID" value="PWE87593.1"/>
    <property type="molecule type" value="Genomic_DNA"/>
</dbReference>
<name>A0A2V1JW29_EUBRA</name>
<dbReference type="PANTHER" id="PTHR23416:SF23">
    <property type="entry name" value="ACETYLTRANSFERASE C18B11.09C-RELATED"/>
    <property type="match status" value="1"/>
</dbReference>